<accession>A6DNF0</accession>
<dbReference type="InterPro" id="IPR003495">
    <property type="entry name" value="CobW/HypB/UreG_nucleotide-bd"/>
</dbReference>
<feature type="domain" description="CobW C-terminal" evidence="7">
    <location>
        <begin position="256"/>
        <end position="371"/>
    </location>
</feature>
<keyword evidence="9" id="KW-1185">Reference proteome</keyword>
<dbReference type="SMART" id="SM00833">
    <property type="entry name" value="CobW_C"/>
    <property type="match status" value="1"/>
</dbReference>
<evidence type="ECO:0000256" key="5">
    <source>
        <dbReference type="ARBA" id="ARBA00045658"/>
    </source>
</evidence>
<dbReference type="PANTHER" id="PTHR43603">
    <property type="entry name" value="COBW DOMAIN-CONTAINING PROTEIN DDB_G0274527"/>
    <property type="match status" value="1"/>
</dbReference>
<dbReference type="InterPro" id="IPR051927">
    <property type="entry name" value="Zn_Chap_cDPG_Synth"/>
</dbReference>
<dbReference type="Pfam" id="PF07683">
    <property type="entry name" value="CobW_C"/>
    <property type="match status" value="1"/>
</dbReference>
<dbReference type="Pfam" id="PF02492">
    <property type="entry name" value="cobW"/>
    <property type="match status" value="1"/>
</dbReference>
<evidence type="ECO:0000256" key="2">
    <source>
        <dbReference type="ARBA" id="ARBA00022801"/>
    </source>
</evidence>
<sequence length="409" mass="46402">MKKLPVTVLSGFLGSGKTTLLNHILNNKEGLKVALIVNDMSEINIDSKLIRKNGDALSQKDEKLVELSNGCICCTLREDLLEEIQRLAKEDRFDYLIIESTGISEPMPVAETFDFVDEDGFTLKDLAQLDTMVTVVDTFNFSKDFKSTEILTDREEFLSEEDERPISALLVDQIEFADVIIMNKIDECFSSCVYKTEQIIRSLNASAKIIKTNHSKVDLKEIINTGLFDFEKASQSPLWLKTLIGEESSESDEFNISSFCYKSNRPFHPQKFFDLVNDNLNGIIRSKGSFWLASVNDYALSFQQAGELLSYAVEGKWLAAAIKEDPSLESEYADYMEETFDGIYGDRKQELVFIGIDLKKEEIIAKLDQSLLSDEEFAQGPEYWSTFESPFEIDLQMAEEESPELAETH</sequence>
<organism evidence="8 9">
    <name type="scientific">Lentisphaera araneosa HTCC2155</name>
    <dbReference type="NCBI Taxonomy" id="313628"/>
    <lineage>
        <taxon>Bacteria</taxon>
        <taxon>Pseudomonadati</taxon>
        <taxon>Lentisphaerota</taxon>
        <taxon>Lentisphaeria</taxon>
        <taxon>Lentisphaerales</taxon>
        <taxon>Lentisphaeraceae</taxon>
        <taxon>Lentisphaera</taxon>
    </lineage>
</organism>
<comment type="catalytic activity">
    <reaction evidence="6">
        <text>GTP + H2O = GDP + phosphate + H(+)</text>
        <dbReference type="Rhea" id="RHEA:19669"/>
        <dbReference type="ChEBI" id="CHEBI:15377"/>
        <dbReference type="ChEBI" id="CHEBI:15378"/>
        <dbReference type="ChEBI" id="CHEBI:37565"/>
        <dbReference type="ChEBI" id="CHEBI:43474"/>
        <dbReference type="ChEBI" id="CHEBI:58189"/>
    </reaction>
    <physiologicalReaction direction="left-to-right" evidence="6">
        <dbReference type="Rhea" id="RHEA:19670"/>
    </physiologicalReaction>
</comment>
<evidence type="ECO:0000313" key="8">
    <source>
        <dbReference type="EMBL" id="EDM26898.1"/>
    </source>
</evidence>
<dbReference type="EMBL" id="ABCK01000013">
    <property type="protein sequence ID" value="EDM26898.1"/>
    <property type="molecule type" value="Genomic_DNA"/>
</dbReference>
<dbReference type="InterPro" id="IPR036627">
    <property type="entry name" value="CobW-likC_sf"/>
</dbReference>
<dbReference type="Proteomes" id="UP000004947">
    <property type="component" value="Unassembled WGS sequence"/>
</dbReference>
<keyword evidence="3" id="KW-0143">Chaperone</keyword>
<evidence type="ECO:0000256" key="6">
    <source>
        <dbReference type="ARBA" id="ARBA00049117"/>
    </source>
</evidence>
<comment type="function">
    <text evidence="5">Zinc chaperone that directly transfers zinc cofactor to target proteins, thereby activating them. Zinc is transferred from the CXCC motif in the GTPase domain to the zinc binding site in target proteins in a process requiring GTP hydrolysis.</text>
</comment>
<reference evidence="8 9" key="1">
    <citation type="journal article" date="2010" name="J. Bacteriol.">
        <title>Genome sequence of Lentisphaera araneosa HTCC2155T, the type species of the order Lentisphaerales in the phylum Lentisphaerae.</title>
        <authorList>
            <person name="Thrash J.C."/>
            <person name="Cho J.C."/>
            <person name="Vergin K.L."/>
            <person name="Morris R.M."/>
            <person name="Giovannoni S.J."/>
        </authorList>
    </citation>
    <scope>NUCLEOTIDE SEQUENCE [LARGE SCALE GENOMIC DNA]</scope>
    <source>
        <strain evidence="8 9">HTCC2155</strain>
    </source>
</reference>
<evidence type="ECO:0000256" key="1">
    <source>
        <dbReference type="ARBA" id="ARBA00022741"/>
    </source>
</evidence>
<evidence type="ECO:0000313" key="9">
    <source>
        <dbReference type="Proteomes" id="UP000004947"/>
    </source>
</evidence>
<dbReference type="Gene3D" id="3.30.1220.10">
    <property type="entry name" value="CobW-like, C-terminal domain"/>
    <property type="match status" value="1"/>
</dbReference>
<protein>
    <submittedName>
        <fullName evidence="8">Putative regulatory protein (Nitrile hydratase activator like)</fullName>
    </submittedName>
</protein>
<proteinExistence type="inferred from homology"/>
<dbReference type="PANTHER" id="PTHR43603:SF1">
    <property type="entry name" value="ZINC-REGULATED GTPASE METALLOPROTEIN ACTIVATOR 1"/>
    <property type="match status" value="1"/>
</dbReference>
<dbReference type="GO" id="GO:0000166">
    <property type="term" value="F:nucleotide binding"/>
    <property type="evidence" value="ECO:0007669"/>
    <property type="project" value="UniProtKB-KW"/>
</dbReference>
<dbReference type="RefSeq" id="WP_007279388.1">
    <property type="nucleotide sequence ID" value="NZ_ABCK01000013.1"/>
</dbReference>
<dbReference type="STRING" id="313628.LNTAR_06619"/>
<comment type="caution">
    <text evidence="8">The sequence shown here is derived from an EMBL/GenBank/DDBJ whole genome shotgun (WGS) entry which is preliminary data.</text>
</comment>
<evidence type="ECO:0000259" key="7">
    <source>
        <dbReference type="SMART" id="SM00833"/>
    </source>
</evidence>
<dbReference type="OrthoDB" id="9808822at2"/>
<dbReference type="InterPro" id="IPR011629">
    <property type="entry name" value="CobW-like_C"/>
</dbReference>
<dbReference type="eggNOG" id="COG0523">
    <property type="taxonomic scope" value="Bacteria"/>
</dbReference>
<dbReference type="Gene3D" id="3.40.50.300">
    <property type="entry name" value="P-loop containing nucleotide triphosphate hydrolases"/>
    <property type="match status" value="1"/>
</dbReference>
<dbReference type="CDD" id="cd03112">
    <property type="entry name" value="CobW-like"/>
    <property type="match status" value="1"/>
</dbReference>
<gene>
    <name evidence="8" type="ORF">LNTAR_06619</name>
</gene>
<evidence type="ECO:0000256" key="4">
    <source>
        <dbReference type="ARBA" id="ARBA00034320"/>
    </source>
</evidence>
<dbReference type="InterPro" id="IPR027417">
    <property type="entry name" value="P-loop_NTPase"/>
</dbReference>
<dbReference type="AlphaFoldDB" id="A6DNF0"/>
<name>A6DNF0_9BACT</name>
<dbReference type="GO" id="GO:0016787">
    <property type="term" value="F:hydrolase activity"/>
    <property type="evidence" value="ECO:0007669"/>
    <property type="project" value="UniProtKB-KW"/>
</dbReference>
<evidence type="ECO:0000256" key="3">
    <source>
        <dbReference type="ARBA" id="ARBA00023186"/>
    </source>
</evidence>
<keyword evidence="2" id="KW-0378">Hydrolase</keyword>
<comment type="similarity">
    <text evidence="4">Belongs to the SIMIBI class G3E GTPase family. ZNG1 subfamily.</text>
</comment>
<keyword evidence="1" id="KW-0547">Nucleotide-binding</keyword>
<dbReference type="SUPFAM" id="SSF52540">
    <property type="entry name" value="P-loop containing nucleoside triphosphate hydrolases"/>
    <property type="match status" value="1"/>
</dbReference>